<evidence type="ECO:0000313" key="1">
    <source>
        <dbReference type="EMBL" id="MDN3610006.1"/>
    </source>
</evidence>
<organism evidence="1 2">
    <name type="scientific">Vibrio ostreicida</name>
    <dbReference type="NCBI Taxonomy" id="526588"/>
    <lineage>
        <taxon>Bacteria</taxon>
        <taxon>Pseudomonadati</taxon>
        <taxon>Pseudomonadota</taxon>
        <taxon>Gammaproteobacteria</taxon>
        <taxon>Vibrionales</taxon>
        <taxon>Vibrionaceae</taxon>
        <taxon>Vibrio</taxon>
    </lineage>
</organism>
<dbReference type="PRINTS" id="PR01595">
    <property type="entry name" value="SYCDCHAPRONE"/>
</dbReference>
<gene>
    <name evidence="1" type="ORF">QWZ16_09875</name>
</gene>
<dbReference type="RefSeq" id="WP_076587902.1">
    <property type="nucleotide sequence ID" value="NZ_JABEYA020000017.1"/>
</dbReference>
<dbReference type="InterPro" id="IPR005415">
    <property type="entry name" value="T3SS_Ca_resp_chp_LcrH/SycD"/>
</dbReference>
<dbReference type="Gene3D" id="1.25.40.10">
    <property type="entry name" value="Tetratricopeptide repeat domain"/>
    <property type="match status" value="1"/>
</dbReference>
<accession>A0ABT8BSP2</accession>
<keyword evidence="2" id="KW-1185">Reference proteome</keyword>
<dbReference type="PIRSF" id="PIRSF003165">
    <property type="entry name" value="Chaperone_SicA"/>
    <property type="match status" value="1"/>
</dbReference>
<dbReference type="NCBIfam" id="TIGR02552">
    <property type="entry name" value="LcrH_SycD"/>
    <property type="match status" value="1"/>
</dbReference>
<dbReference type="Proteomes" id="UP001238540">
    <property type="component" value="Unassembled WGS sequence"/>
</dbReference>
<name>A0ABT8BSP2_9VIBR</name>
<reference evidence="2" key="1">
    <citation type="journal article" date="2019" name="Int. J. Syst. Evol. Microbiol.">
        <title>The Global Catalogue of Microorganisms (GCM) 10K type strain sequencing project: providing services to taxonomists for standard genome sequencing and annotation.</title>
        <authorList>
            <consortium name="The Broad Institute Genomics Platform"/>
            <consortium name="The Broad Institute Genome Sequencing Center for Infectious Disease"/>
            <person name="Wu L."/>
            <person name="Ma J."/>
        </authorList>
    </citation>
    <scope>NUCLEOTIDE SEQUENCE [LARGE SCALE GENOMIC DNA]</scope>
    <source>
        <strain evidence="2">CECT 7398</strain>
    </source>
</reference>
<dbReference type="InterPro" id="IPR016379">
    <property type="entry name" value="T3SS_Ca_resp_chp_LcrH/SycD_sub"/>
</dbReference>
<protein>
    <submittedName>
        <fullName evidence="1">SycD/LcrH family type III secretion system chaperone</fullName>
    </submittedName>
</protein>
<dbReference type="SUPFAM" id="SSF48452">
    <property type="entry name" value="TPR-like"/>
    <property type="match status" value="1"/>
</dbReference>
<comment type="caution">
    <text evidence="1">The sequence shown here is derived from an EMBL/GenBank/DDBJ whole genome shotgun (WGS) entry which is preliminary data.</text>
</comment>
<proteinExistence type="predicted"/>
<dbReference type="EMBL" id="JAUFQC010000001">
    <property type="protein sequence ID" value="MDN3610006.1"/>
    <property type="molecule type" value="Genomic_DNA"/>
</dbReference>
<sequence>MVEKDFETLQTFLQQGGSMKMLADVEQHDLDLLHRYGNQLMNYGDYQGAKRIFYLLMKIDQWNFDYFFALGTCCQQLKEHEEAIFCFGRAGIVNVEDPRSPYYAGENYRAVGNAEYAVKSYNAALRVCDCHSDSKWDHIAEKANQALAQFNQEACYDSVSS</sequence>
<evidence type="ECO:0000313" key="2">
    <source>
        <dbReference type="Proteomes" id="UP001238540"/>
    </source>
</evidence>
<dbReference type="InterPro" id="IPR011990">
    <property type="entry name" value="TPR-like_helical_dom_sf"/>
</dbReference>